<evidence type="ECO:0000256" key="2">
    <source>
        <dbReference type="ARBA" id="ARBA00023125"/>
    </source>
</evidence>
<evidence type="ECO:0000313" key="5">
    <source>
        <dbReference type="EMBL" id="GEO85619.1"/>
    </source>
</evidence>
<dbReference type="InterPro" id="IPR000792">
    <property type="entry name" value="Tscrpt_reg_LuxR_C"/>
</dbReference>
<comment type="caution">
    <text evidence="5">The sequence shown here is derived from an EMBL/GenBank/DDBJ whole genome shotgun (WGS) entry which is preliminary data.</text>
</comment>
<dbReference type="Proteomes" id="UP000321717">
    <property type="component" value="Unassembled WGS sequence"/>
</dbReference>
<dbReference type="PRINTS" id="PR00038">
    <property type="entry name" value="HTHLUXR"/>
</dbReference>
<dbReference type="GO" id="GO:0006355">
    <property type="term" value="P:regulation of DNA-templated transcription"/>
    <property type="evidence" value="ECO:0007669"/>
    <property type="project" value="InterPro"/>
</dbReference>
<dbReference type="RefSeq" id="WP_170253442.1">
    <property type="nucleotide sequence ID" value="NZ_BJZP01000011.1"/>
</dbReference>
<sequence length="243" mass="27075">MTESILCQDEGHGASGLPLDEEGICPIGRQYVALGQRFGFDHVLVSTFPKADKPEFAANILFCNWPAELRERYRLEDQFSASLLVQRLKQSIVPFQASECVFVDGRDRDAQRSLAGAFEDRGMSSSLAYAVHDCSLAHYLFVFSGQRAALERSEIADLYLESVELLDNCSSLIAQKDGPREKLSAREIECLRWSAAGKSSDEIAIILSISSHTVVSYLKSAMRKLDSVNRMQAVARACRFRLL</sequence>
<keyword evidence="3" id="KW-0804">Transcription</keyword>
<dbReference type="Pfam" id="PF03472">
    <property type="entry name" value="Autoind_bind"/>
    <property type="match status" value="1"/>
</dbReference>
<feature type="domain" description="HTH luxR-type" evidence="4">
    <location>
        <begin position="176"/>
        <end position="241"/>
    </location>
</feature>
<evidence type="ECO:0000313" key="6">
    <source>
        <dbReference type="Proteomes" id="UP000321717"/>
    </source>
</evidence>
<accession>A0A512HJJ2</accession>
<evidence type="ECO:0000256" key="3">
    <source>
        <dbReference type="ARBA" id="ARBA00023163"/>
    </source>
</evidence>
<dbReference type="SUPFAM" id="SSF75516">
    <property type="entry name" value="Pheromone-binding domain of LuxR-like quorum-sensing transcription factors"/>
    <property type="match status" value="1"/>
</dbReference>
<dbReference type="SUPFAM" id="SSF46894">
    <property type="entry name" value="C-terminal effector domain of the bipartite response regulators"/>
    <property type="match status" value="1"/>
</dbReference>
<dbReference type="Gene3D" id="1.10.10.10">
    <property type="entry name" value="Winged helix-like DNA-binding domain superfamily/Winged helix DNA-binding domain"/>
    <property type="match status" value="1"/>
</dbReference>
<keyword evidence="1" id="KW-0805">Transcription regulation</keyword>
<dbReference type="SMART" id="SM00421">
    <property type="entry name" value="HTH_LUXR"/>
    <property type="match status" value="1"/>
</dbReference>
<proteinExistence type="predicted"/>
<evidence type="ECO:0000256" key="1">
    <source>
        <dbReference type="ARBA" id="ARBA00023015"/>
    </source>
</evidence>
<dbReference type="PROSITE" id="PS50043">
    <property type="entry name" value="HTH_LUXR_2"/>
    <property type="match status" value="1"/>
</dbReference>
<keyword evidence="2" id="KW-0238">DNA-binding</keyword>
<dbReference type="GO" id="GO:0003677">
    <property type="term" value="F:DNA binding"/>
    <property type="evidence" value="ECO:0007669"/>
    <property type="project" value="UniProtKB-KW"/>
</dbReference>
<dbReference type="InterPro" id="IPR005143">
    <property type="entry name" value="TF_LuxR_autoind-bd_dom"/>
</dbReference>
<protein>
    <submittedName>
        <fullName evidence="5">LuxR family transcriptional regulator</fullName>
    </submittedName>
</protein>
<keyword evidence="6" id="KW-1185">Reference proteome</keyword>
<dbReference type="AlphaFoldDB" id="A0A512HJJ2"/>
<dbReference type="InterPro" id="IPR016032">
    <property type="entry name" value="Sig_transdc_resp-reg_C-effctor"/>
</dbReference>
<dbReference type="Pfam" id="PF00196">
    <property type="entry name" value="GerE"/>
    <property type="match status" value="1"/>
</dbReference>
<evidence type="ECO:0000259" key="4">
    <source>
        <dbReference type="PROSITE" id="PS50043"/>
    </source>
</evidence>
<dbReference type="InterPro" id="IPR036693">
    <property type="entry name" value="TF_LuxR_autoind-bd_dom_sf"/>
</dbReference>
<dbReference type="PANTHER" id="PTHR44688">
    <property type="entry name" value="DNA-BINDING TRANSCRIPTIONAL ACTIVATOR DEVR_DOSR"/>
    <property type="match status" value="1"/>
</dbReference>
<dbReference type="Gene3D" id="3.30.450.80">
    <property type="entry name" value="Transcription factor LuxR-like, autoinducer-binding domain"/>
    <property type="match status" value="1"/>
</dbReference>
<dbReference type="CDD" id="cd06170">
    <property type="entry name" value="LuxR_C_like"/>
    <property type="match status" value="1"/>
</dbReference>
<dbReference type="EMBL" id="BJZP01000011">
    <property type="protein sequence ID" value="GEO85619.1"/>
    <property type="molecule type" value="Genomic_DNA"/>
</dbReference>
<name>A0A512HJJ2_9HYPH</name>
<dbReference type="PROSITE" id="PS00622">
    <property type="entry name" value="HTH_LUXR_1"/>
    <property type="match status" value="1"/>
</dbReference>
<reference evidence="5 6" key="1">
    <citation type="submission" date="2019-07" db="EMBL/GenBank/DDBJ databases">
        <title>Whole genome shotgun sequence of Rhizobium naphthalenivorans NBRC 107585.</title>
        <authorList>
            <person name="Hosoyama A."/>
            <person name="Uohara A."/>
            <person name="Ohji S."/>
            <person name="Ichikawa N."/>
        </authorList>
    </citation>
    <scope>NUCLEOTIDE SEQUENCE [LARGE SCALE GENOMIC DNA]</scope>
    <source>
        <strain evidence="5 6">NBRC 107585</strain>
    </source>
</reference>
<dbReference type="PANTHER" id="PTHR44688:SF16">
    <property type="entry name" value="DNA-BINDING TRANSCRIPTIONAL ACTIVATOR DEVR_DOSR"/>
    <property type="match status" value="1"/>
</dbReference>
<gene>
    <name evidence="5" type="ORF">RNA01_25510</name>
</gene>
<organism evidence="5 6">
    <name type="scientific">Ciceribacter naphthalenivorans</name>
    <dbReference type="NCBI Taxonomy" id="1118451"/>
    <lineage>
        <taxon>Bacteria</taxon>
        <taxon>Pseudomonadati</taxon>
        <taxon>Pseudomonadota</taxon>
        <taxon>Alphaproteobacteria</taxon>
        <taxon>Hyphomicrobiales</taxon>
        <taxon>Rhizobiaceae</taxon>
        <taxon>Ciceribacter</taxon>
    </lineage>
</organism>
<dbReference type="InterPro" id="IPR036388">
    <property type="entry name" value="WH-like_DNA-bd_sf"/>
</dbReference>